<protein>
    <submittedName>
        <fullName evidence="1">Uncharacterized protein</fullName>
    </submittedName>
</protein>
<comment type="caution">
    <text evidence="1">The sequence shown here is derived from an EMBL/GenBank/DDBJ whole genome shotgun (WGS) entry which is preliminary data.</text>
</comment>
<reference evidence="1 2" key="1">
    <citation type="submission" date="2023-03" db="EMBL/GenBank/DDBJ databases">
        <title>Muricauda XX sp. nov. and Muricauda XXX sp. nov., two novel species isolated from Okinawa Trough.</title>
        <authorList>
            <person name="Cao W."/>
            <person name="Deng X."/>
        </authorList>
    </citation>
    <scope>NUCLEOTIDE SEQUENCE [LARGE SCALE GENOMIC DNA]</scope>
    <source>
        <strain evidence="1 2">334s03</strain>
    </source>
</reference>
<evidence type="ECO:0000313" key="1">
    <source>
        <dbReference type="EMBL" id="MDF0717073.1"/>
    </source>
</evidence>
<keyword evidence="2" id="KW-1185">Reference proteome</keyword>
<dbReference type="EMBL" id="JARFVB010000008">
    <property type="protein sequence ID" value="MDF0717073.1"/>
    <property type="molecule type" value="Genomic_DNA"/>
</dbReference>
<gene>
    <name evidence="1" type="ORF">PY092_13000</name>
</gene>
<dbReference type="RefSeq" id="WP_275616232.1">
    <property type="nucleotide sequence ID" value="NZ_JARFVB010000008.1"/>
</dbReference>
<accession>A0ABT5Y131</accession>
<dbReference type="PROSITE" id="PS51257">
    <property type="entry name" value="PROKAR_LIPOPROTEIN"/>
    <property type="match status" value="1"/>
</dbReference>
<proteinExistence type="predicted"/>
<name>A0ABT5Y131_9FLAO</name>
<evidence type="ECO:0000313" key="2">
    <source>
        <dbReference type="Proteomes" id="UP001221366"/>
    </source>
</evidence>
<organism evidence="1 2">
    <name type="scientific">Flagellimonas yonaguniensis</name>
    <dbReference type="NCBI Taxonomy" id="3031325"/>
    <lineage>
        <taxon>Bacteria</taxon>
        <taxon>Pseudomonadati</taxon>
        <taxon>Bacteroidota</taxon>
        <taxon>Flavobacteriia</taxon>
        <taxon>Flavobacteriales</taxon>
        <taxon>Flavobacteriaceae</taxon>
        <taxon>Flagellimonas</taxon>
    </lineage>
</organism>
<sequence>MKKLINNMLRAALVVFALSLSSCQEEYEEIGGGSEEQTITANSITAVLIEKTSSHDGSYDNIVDGASCFAVQFPYTVNVNGVEINIDSENDLELIEEIFDEFDDDDDTLDIIFPITITLSDFNEIAIENKDELAVLARECLEGGDDDDIECIDFVYPITLFTFGVDNQQSGQVVVENDQGMRRFFGELEDNDLISIQFPISLKKFDGTQVTVQDNAELAATLEMAKNECDEDDDNDYNDDDFTLEELDDLLLECPLEVRQVIREEVDNTDQYFEQLMTFAEDGTVVVSNYSGASMNGTWNTSMTDNGVLLSLNVENSADFSLDWYVYELDDDLIKFYKDNGNKIILKERCDIGSGFDNDTFLSILNECEWVIKKVKNQGDEIDRLLGYKFQFAAGGTVTLSNGTNIMEGNWETGLNSQYQLSLMITIGNEPGVSFEWPIREMLETRLRFEIDETDHEMILLRVCDDSAGDGDVAEIRNIAMGGVWNVALYKEGETDLTTSYTGMNFDFGTMNQVEVSVNADPIANGLWRVLRDSEEGLKFYINFDTDDDLAELTEDWKVVSITSTRIELSNDSDDDSTNTLVFEKP</sequence>
<dbReference type="Proteomes" id="UP001221366">
    <property type="component" value="Unassembled WGS sequence"/>
</dbReference>